<reference evidence="8" key="1">
    <citation type="journal article" date="2023" name="Int. J. Syst. Evol. Microbiol.">
        <title>Mesoterricola silvestris gen. nov., sp. nov., Mesoterricola sediminis sp. nov., Geothrix oryzae sp. nov., Geothrix edaphica sp. nov., Geothrix rubra sp. nov., and Geothrix limicola sp. nov., six novel members of Acidobacteriota isolated from soils.</title>
        <authorList>
            <person name="Itoh H."/>
            <person name="Sugisawa Y."/>
            <person name="Mise K."/>
            <person name="Xu Z."/>
            <person name="Kuniyasu M."/>
            <person name="Ushijima N."/>
            <person name="Kawano K."/>
            <person name="Kobayashi E."/>
            <person name="Shiratori Y."/>
            <person name="Masuda Y."/>
            <person name="Senoo K."/>
        </authorList>
    </citation>
    <scope>NUCLEOTIDE SEQUENCE</scope>
    <source>
        <strain evidence="8">W786</strain>
    </source>
</reference>
<protein>
    <recommendedName>
        <fullName evidence="7">Protein kinase domain-containing protein</fullName>
    </recommendedName>
</protein>
<dbReference type="PANTHER" id="PTHR43289:SF6">
    <property type="entry name" value="SERINE_THREONINE-PROTEIN KINASE NEKL-3"/>
    <property type="match status" value="1"/>
</dbReference>
<keyword evidence="3" id="KW-0418">Kinase</keyword>
<dbReference type="SMART" id="SM00220">
    <property type="entry name" value="S_TKc"/>
    <property type="match status" value="1"/>
</dbReference>
<evidence type="ECO:0000256" key="4">
    <source>
        <dbReference type="ARBA" id="ARBA00022840"/>
    </source>
</evidence>
<dbReference type="KEGG" id="msea:METESE_24360"/>
<accession>A0AA48HFW5</accession>
<sequence length="1013" mass="110242">MARTLANFPPPLFGDDAPTHLGPAPAGERSGPLPPWISESQGKPGKQIGRFILGPLRGRGGMGLVYQAYDPALRRIVALKLVAGRDPAHLPRFQQEARAQARVDHPNICKVYEVGHIEELPFIAMQYIEGDNLAVLGKDLSLPEKVRIITLAAEALDAAHHAGLIHRDIKPSNIMLERVDGGWRPYLTDFGLAKEEEGAALTLDGKVMGTPSYMAPEQAMGVTGRVDARADVYALGATFYFLLANRPPIQGGDAAQTLAALADGEVPSLRKLVPDLPLDLAVIVHKCLEKEPDRRYASARLLAEDLRRFHQGEPILARSPSLAYVMTKRVRKHWALSLAASVALLLGLGTVGWSLRLQWRARAQADLARQFGEQVKDLEFTLRMAHLLPRHDLSRDLARVRRAMDTIRVQMAAQKGLADAPGAYALGRGHLALGEYREARERLLQAWNLGARGPRVAEALGLTLGELYRRGLAEAAREPVGDARKAMEADLVRLYRDPALEFIRLAGDEPYLKGLLAYYEGRPADAAAFARSALAADPTSFEAFQLQGDAAQAEAETAFQHGDTTGAEAASERARRAYHQAMDIARSHPDVFLADVRRCLLNMRLASRHSTGVDDRALTEALGHLDDALACDPAASGIQLAISQAWSLWGEELRHKGQSPLVANGRALVAAKRAAEGDAGPGPLIAMASLLRANAEYVRYHGGDPTPWIQEGAAIFRRAAELEPGNTTALRGHILLCFVAADDARRKGRDPRPTVEEGLALGQRLVVLQPGLASNHDWMGGLAGAQAEYLLDHAQDPGPWFTRALESFDRALAINPKDVSLLNNIAYYNARKAEWDLQSRRDPGPALARALDLARRGIAENRNPALVYGTFAFACRVQAQWDLQRGRSPLASLHEGLRACRKAEALDRGFYDNPLQAGLLGLVEARWRTAQRQDPGPVLAQALLDLRRARDLNSRHGWETELSYAAGLLQEAEARPGRAAALKAEARAVLAGAAQLDPGLALLKRLRAQAQGA</sequence>
<dbReference type="Pfam" id="PF00069">
    <property type="entry name" value="Pkinase"/>
    <property type="match status" value="1"/>
</dbReference>
<evidence type="ECO:0000256" key="1">
    <source>
        <dbReference type="ARBA" id="ARBA00022679"/>
    </source>
</evidence>
<evidence type="ECO:0000313" key="8">
    <source>
        <dbReference type="EMBL" id="BDU77478.1"/>
    </source>
</evidence>
<keyword evidence="6" id="KW-1133">Transmembrane helix</keyword>
<dbReference type="PROSITE" id="PS50011">
    <property type="entry name" value="PROTEIN_KINASE_DOM"/>
    <property type="match status" value="1"/>
</dbReference>
<dbReference type="SUPFAM" id="SSF56112">
    <property type="entry name" value="Protein kinase-like (PK-like)"/>
    <property type="match status" value="1"/>
</dbReference>
<feature type="transmembrane region" description="Helical" evidence="6">
    <location>
        <begin position="334"/>
        <end position="355"/>
    </location>
</feature>
<dbReference type="RefSeq" id="WP_316410301.1">
    <property type="nucleotide sequence ID" value="NZ_AP027081.1"/>
</dbReference>
<keyword evidence="6" id="KW-0472">Membrane</keyword>
<dbReference type="PROSITE" id="PS00108">
    <property type="entry name" value="PROTEIN_KINASE_ST"/>
    <property type="match status" value="1"/>
</dbReference>
<feature type="region of interest" description="Disordered" evidence="5">
    <location>
        <begin position="1"/>
        <end position="44"/>
    </location>
</feature>
<dbReference type="Gene3D" id="1.25.40.10">
    <property type="entry name" value="Tetratricopeptide repeat domain"/>
    <property type="match status" value="2"/>
</dbReference>
<dbReference type="Gene3D" id="1.10.510.10">
    <property type="entry name" value="Transferase(Phosphotransferase) domain 1"/>
    <property type="match status" value="1"/>
</dbReference>
<dbReference type="InterPro" id="IPR000719">
    <property type="entry name" value="Prot_kinase_dom"/>
</dbReference>
<dbReference type="SUPFAM" id="SSF48452">
    <property type="entry name" value="TPR-like"/>
    <property type="match status" value="2"/>
</dbReference>
<dbReference type="Gene3D" id="3.30.200.20">
    <property type="entry name" value="Phosphorylase Kinase, domain 1"/>
    <property type="match status" value="1"/>
</dbReference>
<proteinExistence type="predicted"/>
<keyword evidence="9" id="KW-1185">Reference proteome</keyword>
<gene>
    <name evidence="8" type="ORF">METESE_24360</name>
</gene>
<keyword evidence="1" id="KW-0808">Transferase</keyword>
<keyword evidence="2" id="KW-0547">Nucleotide-binding</keyword>
<evidence type="ECO:0000313" key="9">
    <source>
        <dbReference type="Proteomes" id="UP001228113"/>
    </source>
</evidence>
<keyword evidence="4" id="KW-0067">ATP-binding</keyword>
<dbReference type="PANTHER" id="PTHR43289">
    <property type="entry name" value="MITOGEN-ACTIVATED PROTEIN KINASE KINASE KINASE 20-RELATED"/>
    <property type="match status" value="1"/>
</dbReference>
<organism evidence="8 9">
    <name type="scientific">Mesoterricola sediminis</name>
    <dbReference type="NCBI Taxonomy" id="2927980"/>
    <lineage>
        <taxon>Bacteria</taxon>
        <taxon>Pseudomonadati</taxon>
        <taxon>Acidobacteriota</taxon>
        <taxon>Holophagae</taxon>
        <taxon>Holophagales</taxon>
        <taxon>Holophagaceae</taxon>
        <taxon>Mesoterricola</taxon>
    </lineage>
</organism>
<dbReference type="InterPro" id="IPR011009">
    <property type="entry name" value="Kinase-like_dom_sf"/>
</dbReference>
<keyword evidence="6" id="KW-0812">Transmembrane</keyword>
<name>A0AA48HFW5_9BACT</name>
<dbReference type="CDD" id="cd14014">
    <property type="entry name" value="STKc_PknB_like"/>
    <property type="match status" value="1"/>
</dbReference>
<evidence type="ECO:0000256" key="2">
    <source>
        <dbReference type="ARBA" id="ARBA00022741"/>
    </source>
</evidence>
<dbReference type="GO" id="GO:0004674">
    <property type="term" value="F:protein serine/threonine kinase activity"/>
    <property type="evidence" value="ECO:0007669"/>
    <property type="project" value="TreeGrafter"/>
</dbReference>
<evidence type="ECO:0000256" key="6">
    <source>
        <dbReference type="SAM" id="Phobius"/>
    </source>
</evidence>
<evidence type="ECO:0000259" key="7">
    <source>
        <dbReference type="PROSITE" id="PS50011"/>
    </source>
</evidence>
<dbReference type="AlphaFoldDB" id="A0AA48HFW5"/>
<feature type="domain" description="Protein kinase" evidence="7">
    <location>
        <begin position="51"/>
        <end position="316"/>
    </location>
</feature>
<evidence type="ECO:0000256" key="3">
    <source>
        <dbReference type="ARBA" id="ARBA00022777"/>
    </source>
</evidence>
<dbReference type="InterPro" id="IPR011990">
    <property type="entry name" value="TPR-like_helical_dom_sf"/>
</dbReference>
<dbReference type="Proteomes" id="UP001228113">
    <property type="component" value="Chromosome"/>
</dbReference>
<evidence type="ECO:0000256" key="5">
    <source>
        <dbReference type="SAM" id="MobiDB-lite"/>
    </source>
</evidence>
<dbReference type="EMBL" id="AP027081">
    <property type="protein sequence ID" value="BDU77478.1"/>
    <property type="molecule type" value="Genomic_DNA"/>
</dbReference>
<dbReference type="InterPro" id="IPR008271">
    <property type="entry name" value="Ser/Thr_kinase_AS"/>
</dbReference>
<dbReference type="GO" id="GO:0005524">
    <property type="term" value="F:ATP binding"/>
    <property type="evidence" value="ECO:0007669"/>
    <property type="project" value="UniProtKB-KW"/>
</dbReference>